<keyword evidence="1" id="KW-0732">Signal</keyword>
<dbReference type="Proteomes" id="UP000050911">
    <property type="component" value="Unassembled WGS sequence"/>
</dbReference>
<name>A0A0R1HLC5_9LACO</name>
<keyword evidence="3" id="KW-1185">Reference proteome</keyword>
<accession>A0A0R1HLC5</accession>
<feature type="signal peptide" evidence="1">
    <location>
        <begin position="1"/>
        <end position="29"/>
    </location>
</feature>
<dbReference type="OrthoDB" id="2286884at2"/>
<dbReference type="PATRIC" id="fig|1302272.5.peg.2499"/>
<feature type="chain" id="PRO_5006405202" description="Extracellular protein" evidence="1">
    <location>
        <begin position="30"/>
        <end position="226"/>
    </location>
</feature>
<evidence type="ECO:0000313" key="3">
    <source>
        <dbReference type="Proteomes" id="UP000050911"/>
    </source>
</evidence>
<evidence type="ECO:0000256" key="1">
    <source>
        <dbReference type="SAM" id="SignalP"/>
    </source>
</evidence>
<reference evidence="2 3" key="1">
    <citation type="journal article" date="2015" name="Genome Announc.">
        <title>Expanding the biotechnology potential of lactobacilli through comparative genomics of 213 strains and associated genera.</title>
        <authorList>
            <person name="Sun Z."/>
            <person name="Harris H.M."/>
            <person name="McCann A."/>
            <person name="Guo C."/>
            <person name="Argimon S."/>
            <person name="Zhang W."/>
            <person name="Yang X."/>
            <person name="Jeffery I.B."/>
            <person name="Cooney J.C."/>
            <person name="Kagawa T.F."/>
            <person name="Liu W."/>
            <person name="Song Y."/>
            <person name="Salvetti E."/>
            <person name="Wrobel A."/>
            <person name="Rasinkangas P."/>
            <person name="Parkhill J."/>
            <person name="Rea M.C."/>
            <person name="O'Sullivan O."/>
            <person name="Ritari J."/>
            <person name="Douillard F.P."/>
            <person name="Paul Ross R."/>
            <person name="Yang R."/>
            <person name="Briner A.E."/>
            <person name="Felis G.E."/>
            <person name="de Vos W.M."/>
            <person name="Barrangou R."/>
            <person name="Klaenhammer T.R."/>
            <person name="Caufield P.W."/>
            <person name="Cui Y."/>
            <person name="Zhang H."/>
            <person name="O'Toole P.W."/>
        </authorList>
    </citation>
    <scope>NUCLEOTIDE SEQUENCE [LARGE SCALE GENOMIC DNA]</scope>
    <source>
        <strain evidence="2 3">JCM 15530</strain>
    </source>
</reference>
<comment type="caution">
    <text evidence="2">The sequence shown here is derived from an EMBL/GenBank/DDBJ whole genome shotgun (WGS) entry which is preliminary data.</text>
</comment>
<gene>
    <name evidence="2" type="ORF">FC96_GL002451</name>
</gene>
<evidence type="ECO:0008006" key="4">
    <source>
        <dbReference type="Google" id="ProtNLM"/>
    </source>
</evidence>
<protein>
    <recommendedName>
        <fullName evidence="4">Extracellular protein</fullName>
    </recommendedName>
</protein>
<proteinExistence type="predicted"/>
<evidence type="ECO:0000313" key="2">
    <source>
        <dbReference type="EMBL" id="KRK47525.1"/>
    </source>
</evidence>
<organism evidence="2 3">
    <name type="scientific">Secundilactobacillus kimchicus JCM 15530</name>
    <dbReference type="NCBI Taxonomy" id="1302272"/>
    <lineage>
        <taxon>Bacteria</taxon>
        <taxon>Bacillati</taxon>
        <taxon>Bacillota</taxon>
        <taxon>Bacilli</taxon>
        <taxon>Lactobacillales</taxon>
        <taxon>Lactobacillaceae</taxon>
        <taxon>Secundilactobacillus</taxon>
    </lineage>
</organism>
<dbReference type="RefSeq" id="WP_056942855.1">
    <property type="nucleotide sequence ID" value="NZ_AZCX01000008.1"/>
</dbReference>
<sequence>MFRSKKVLLKGLIATVGVFGFVASTQAAAKTTPVARQTTPTTFYAVTKAATKALPKGTRVQVNYTVTKNGKKYAAVDASRLSYKLQKQAGSRSQLDVIASNLKKVATPASDKLNVLYKGAAYTTATKAANAHKIKVTTDGYVQYFANSVKKAPVSSTKITASRSKGNITYLYSKTNMAKLPDKRISKHGNYQYRLAIRNNNKQNKLSQSYSVGTLKNLFYVPTLKA</sequence>
<dbReference type="EMBL" id="AZCX01000008">
    <property type="protein sequence ID" value="KRK47525.1"/>
    <property type="molecule type" value="Genomic_DNA"/>
</dbReference>
<dbReference type="AlphaFoldDB" id="A0A0R1HLC5"/>